<name>A0ABD2CQ60_VESMC</name>
<sequence length="140" mass="16315">MRTESRIRTETCNNKTRNLAPLKFPLVRGIAKSGYYVIDFQEFPNGTYSNIQLVIFIMYFPGGDTPGKRERTDRRRKENIGLIVDSQQPETTSKSDMGVIDDDWDDDWDHDWDDISLIKTSPLGLWIVYEFNSSAMHFTR</sequence>
<feature type="non-terminal residue" evidence="1">
    <location>
        <position position="140"/>
    </location>
</feature>
<protein>
    <submittedName>
        <fullName evidence="1">Uncharacterized protein</fullName>
    </submittedName>
</protein>
<proteinExistence type="predicted"/>
<gene>
    <name evidence="1" type="ORF">V1477_005299</name>
</gene>
<dbReference type="EMBL" id="JAYRBN010000037">
    <property type="protein sequence ID" value="KAL2746929.1"/>
    <property type="molecule type" value="Genomic_DNA"/>
</dbReference>
<evidence type="ECO:0000313" key="1">
    <source>
        <dbReference type="EMBL" id="KAL2746929.1"/>
    </source>
</evidence>
<dbReference type="Proteomes" id="UP001607303">
    <property type="component" value="Unassembled WGS sequence"/>
</dbReference>
<accession>A0ABD2CQ60</accession>
<reference evidence="1 2" key="1">
    <citation type="journal article" date="2024" name="Ann. Entomol. Soc. Am.">
        <title>Genomic analyses of the southern and eastern yellowjacket wasps (Hymenoptera: Vespidae) reveal evolutionary signatures of social life.</title>
        <authorList>
            <person name="Catto M.A."/>
            <person name="Caine P.B."/>
            <person name="Orr S.E."/>
            <person name="Hunt B.G."/>
            <person name="Goodisman M.A.D."/>
        </authorList>
    </citation>
    <scope>NUCLEOTIDE SEQUENCE [LARGE SCALE GENOMIC DNA]</scope>
    <source>
        <strain evidence="1">232</strain>
        <tissue evidence="1">Head and thorax</tissue>
    </source>
</reference>
<evidence type="ECO:0000313" key="2">
    <source>
        <dbReference type="Proteomes" id="UP001607303"/>
    </source>
</evidence>
<comment type="caution">
    <text evidence="1">The sequence shown here is derived from an EMBL/GenBank/DDBJ whole genome shotgun (WGS) entry which is preliminary data.</text>
</comment>
<organism evidence="1 2">
    <name type="scientific">Vespula maculifrons</name>
    <name type="common">Eastern yellow jacket</name>
    <name type="synonym">Wasp</name>
    <dbReference type="NCBI Taxonomy" id="7453"/>
    <lineage>
        <taxon>Eukaryota</taxon>
        <taxon>Metazoa</taxon>
        <taxon>Ecdysozoa</taxon>
        <taxon>Arthropoda</taxon>
        <taxon>Hexapoda</taxon>
        <taxon>Insecta</taxon>
        <taxon>Pterygota</taxon>
        <taxon>Neoptera</taxon>
        <taxon>Endopterygota</taxon>
        <taxon>Hymenoptera</taxon>
        <taxon>Apocrita</taxon>
        <taxon>Aculeata</taxon>
        <taxon>Vespoidea</taxon>
        <taxon>Vespidae</taxon>
        <taxon>Vespinae</taxon>
        <taxon>Vespula</taxon>
    </lineage>
</organism>
<dbReference type="AlphaFoldDB" id="A0ABD2CQ60"/>
<keyword evidence="2" id="KW-1185">Reference proteome</keyword>